<organism evidence="1 2">
    <name type="scientific">Bauhinia variegata</name>
    <name type="common">Purple orchid tree</name>
    <name type="synonym">Phanera variegata</name>
    <dbReference type="NCBI Taxonomy" id="167791"/>
    <lineage>
        <taxon>Eukaryota</taxon>
        <taxon>Viridiplantae</taxon>
        <taxon>Streptophyta</taxon>
        <taxon>Embryophyta</taxon>
        <taxon>Tracheophyta</taxon>
        <taxon>Spermatophyta</taxon>
        <taxon>Magnoliopsida</taxon>
        <taxon>eudicotyledons</taxon>
        <taxon>Gunneridae</taxon>
        <taxon>Pentapetalae</taxon>
        <taxon>rosids</taxon>
        <taxon>fabids</taxon>
        <taxon>Fabales</taxon>
        <taxon>Fabaceae</taxon>
        <taxon>Cercidoideae</taxon>
        <taxon>Cercideae</taxon>
        <taxon>Bauhiniinae</taxon>
        <taxon>Bauhinia</taxon>
    </lineage>
</organism>
<proteinExistence type="predicted"/>
<protein>
    <submittedName>
        <fullName evidence="1">Uncharacterized protein</fullName>
    </submittedName>
</protein>
<comment type="caution">
    <text evidence="1">The sequence shown here is derived from an EMBL/GenBank/DDBJ whole genome shotgun (WGS) entry which is preliminary data.</text>
</comment>
<gene>
    <name evidence="1" type="ORF">L6164_037298</name>
</gene>
<dbReference type="EMBL" id="CM039439">
    <property type="protein sequence ID" value="KAI4297406.1"/>
    <property type="molecule type" value="Genomic_DNA"/>
</dbReference>
<accession>A0ACB9KJS3</accession>
<name>A0ACB9KJS3_BAUVA</name>
<evidence type="ECO:0000313" key="2">
    <source>
        <dbReference type="Proteomes" id="UP000828941"/>
    </source>
</evidence>
<evidence type="ECO:0000313" key="1">
    <source>
        <dbReference type="EMBL" id="KAI4297406.1"/>
    </source>
</evidence>
<reference evidence="1 2" key="1">
    <citation type="journal article" date="2022" name="DNA Res.">
        <title>Chromosomal-level genome assembly of the orchid tree Bauhinia variegata (Leguminosae; Cercidoideae) supports the allotetraploid origin hypothesis of Bauhinia.</title>
        <authorList>
            <person name="Zhong Y."/>
            <person name="Chen Y."/>
            <person name="Zheng D."/>
            <person name="Pang J."/>
            <person name="Liu Y."/>
            <person name="Luo S."/>
            <person name="Meng S."/>
            <person name="Qian L."/>
            <person name="Wei D."/>
            <person name="Dai S."/>
            <person name="Zhou R."/>
        </authorList>
    </citation>
    <scope>NUCLEOTIDE SEQUENCE [LARGE SCALE GENOMIC DNA]</scope>
    <source>
        <strain evidence="1">BV-YZ2020</strain>
    </source>
</reference>
<dbReference type="Proteomes" id="UP000828941">
    <property type="component" value="Chromosome 14"/>
</dbReference>
<keyword evidence="2" id="KW-1185">Reference proteome</keyword>
<sequence length="144" mass="15738">MLEILNWNNNLLTGSIPAEIGQLRDLKILSMAVNNLWGTIPSTISNISTLEGISLSYNSLKGNIPKEIDHNHMLLQQAPLTTQNLDLICKFDSITTHYSSHSTSVEVYTTLSILSMKSKNALGLKVLGILACAMVLAKSTPDEQ</sequence>